<protein>
    <submittedName>
        <fullName evidence="2">Uncharacterized protein</fullName>
    </submittedName>
</protein>
<feature type="compositionally biased region" description="Basic and acidic residues" evidence="1">
    <location>
        <begin position="439"/>
        <end position="458"/>
    </location>
</feature>
<evidence type="ECO:0000313" key="2">
    <source>
        <dbReference type="EMBL" id="CAK9003888.1"/>
    </source>
</evidence>
<dbReference type="Proteomes" id="UP001642464">
    <property type="component" value="Unassembled WGS sequence"/>
</dbReference>
<dbReference type="InterPro" id="IPR032675">
    <property type="entry name" value="LRR_dom_sf"/>
</dbReference>
<feature type="compositionally biased region" description="Polar residues" evidence="1">
    <location>
        <begin position="81"/>
        <end position="92"/>
    </location>
</feature>
<keyword evidence="3" id="KW-1185">Reference proteome</keyword>
<feature type="compositionally biased region" description="Basic and acidic residues" evidence="1">
    <location>
        <begin position="509"/>
        <end position="529"/>
    </location>
</feature>
<dbReference type="SUPFAM" id="SSF52047">
    <property type="entry name" value="RNI-like"/>
    <property type="match status" value="1"/>
</dbReference>
<evidence type="ECO:0000313" key="3">
    <source>
        <dbReference type="Proteomes" id="UP001642464"/>
    </source>
</evidence>
<feature type="compositionally biased region" description="Low complexity" evidence="1">
    <location>
        <begin position="93"/>
        <end position="103"/>
    </location>
</feature>
<dbReference type="Gene3D" id="3.80.10.10">
    <property type="entry name" value="Ribonuclease Inhibitor"/>
    <property type="match status" value="1"/>
</dbReference>
<accession>A0ABP0IMS4</accession>
<sequence>MVEALDGDKVKQKQKKNKICVELDESEDWPTEKDIQDTVVEEDKSSSVDGRRPKENWQPKLTWKDSDALRNSRGSGGTVTVERQQSQPSAAKSYSSYSSSHGSSYGNYCSYSSYDTNSTTEKSGWTWNRDDWDTGNSGNWRSSGWWERIDEKRTSEGEFDGAISVKKAGWISFCNRSLDQEGVRRFCDWLPSYMRKLQQSGQPLQFRQNCILARVVDVSCNNLDCSALRMLLCSLKDQRIVMGSLKLHGNRIRKAGAEMLGMWIRTAPMALYELHLSHNRICTEGALSIVESIAKTARYPSDRPNNGDACVPLWLRMEHNDIEASFVQNAEWIFKKHRPNFTGPYICWLSPTTNYSSMQCRSDCCALANSYQCPVVHMPYLRKNMKEVQAPQQRWQVRVLPVTTPNPQELIWPGRDRATEGCRGRTLVIEAADTWRGADVPDTKEEVAQSNQERREATEASPETETFQREESVEAADTWRGADVPDTKEEVAASNQERREDPEAPEADTPQREEKVEAAEGCPAEKEIAEEKEEVTEQPQETDVAPVRQEREEPPVPEEIDF</sequence>
<gene>
    <name evidence="2" type="ORF">SCF082_LOCUS7950</name>
</gene>
<name>A0ABP0IMS4_9DINO</name>
<feature type="region of interest" description="Disordered" evidence="1">
    <location>
        <begin position="1"/>
        <end position="103"/>
    </location>
</feature>
<feature type="compositionally biased region" description="Basic and acidic residues" evidence="1">
    <location>
        <begin position="30"/>
        <end position="70"/>
    </location>
</feature>
<proteinExistence type="predicted"/>
<feature type="compositionally biased region" description="Basic and acidic residues" evidence="1">
    <location>
        <begin position="483"/>
        <end position="502"/>
    </location>
</feature>
<organism evidence="2 3">
    <name type="scientific">Durusdinium trenchii</name>
    <dbReference type="NCBI Taxonomy" id="1381693"/>
    <lineage>
        <taxon>Eukaryota</taxon>
        <taxon>Sar</taxon>
        <taxon>Alveolata</taxon>
        <taxon>Dinophyceae</taxon>
        <taxon>Suessiales</taxon>
        <taxon>Symbiodiniaceae</taxon>
        <taxon>Durusdinium</taxon>
    </lineage>
</organism>
<reference evidence="2 3" key="1">
    <citation type="submission" date="2024-02" db="EMBL/GenBank/DDBJ databases">
        <authorList>
            <person name="Chen Y."/>
            <person name="Shah S."/>
            <person name="Dougan E. K."/>
            <person name="Thang M."/>
            <person name="Chan C."/>
        </authorList>
    </citation>
    <scope>NUCLEOTIDE SEQUENCE [LARGE SCALE GENOMIC DNA]</scope>
</reference>
<feature type="compositionally biased region" description="Basic and acidic residues" evidence="1">
    <location>
        <begin position="1"/>
        <end position="11"/>
    </location>
</feature>
<feature type="region of interest" description="Disordered" evidence="1">
    <location>
        <begin position="434"/>
        <end position="562"/>
    </location>
</feature>
<comment type="caution">
    <text evidence="2">The sequence shown here is derived from an EMBL/GenBank/DDBJ whole genome shotgun (WGS) entry which is preliminary data.</text>
</comment>
<dbReference type="EMBL" id="CAXAMM010004525">
    <property type="protein sequence ID" value="CAK9003888.1"/>
    <property type="molecule type" value="Genomic_DNA"/>
</dbReference>
<evidence type="ECO:0000256" key="1">
    <source>
        <dbReference type="SAM" id="MobiDB-lite"/>
    </source>
</evidence>